<proteinExistence type="predicted"/>
<organism evidence="1 2">
    <name type="scientific">Stylonychia lemnae</name>
    <name type="common">Ciliate</name>
    <dbReference type="NCBI Taxonomy" id="5949"/>
    <lineage>
        <taxon>Eukaryota</taxon>
        <taxon>Sar</taxon>
        <taxon>Alveolata</taxon>
        <taxon>Ciliophora</taxon>
        <taxon>Intramacronucleata</taxon>
        <taxon>Spirotrichea</taxon>
        <taxon>Stichotrichia</taxon>
        <taxon>Sporadotrichida</taxon>
        <taxon>Oxytrichidae</taxon>
        <taxon>Stylonychinae</taxon>
        <taxon>Stylonychia</taxon>
    </lineage>
</organism>
<evidence type="ECO:0000313" key="2">
    <source>
        <dbReference type="Proteomes" id="UP000039865"/>
    </source>
</evidence>
<sequence length="160" mass="19010">MQCDKDFSTIGNLRDHERRHFKIKHYQLTKHLQKRHSNQLIDENTMTLKLSSGIDFQQSNINKVQYFDDQIEKSFTFLEYEASNEPKFNEQQLHQEDPQSSQQIMSKLFKDEVDCYLASYQGRSIDLFPEDQQSNEKADDIQDQTIQQIQPQELGFKSLE</sequence>
<keyword evidence="2" id="KW-1185">Reference proteome</keyword>
<dbReference type="InParanoid" id="A0A078AJ22"/>
<gene>
    <name evidence="1" type="primary">Contig7040.g7534</name>
    <name evidence="1" type="ORF">STYLEM_10484</name>
</gene>
<evidence type="ECO:0000313" key="1">
    <source>
        <dbReference type="EMBL" id="CDW81467.1"/>
    </source>
</evidence>
<dbReference type="AlphaFoldDB" id="A0A078AJ22"/>
<dbReference type="Proteomes" id="UP000039865">
    <property type="component" value="Unassembled WGS sequence"/>
</dbReference>
<dbReference type="EMBL" id="CCKQ01009978">
    <property type="protein sequence ID" value="CDW81467.1"/>
    <property type="molecule type" value="Genomic_DNA"/>
</dbReference>
<name>A0A078AJ22_STYLE</name>
<evidence type="ECO:0008006" key="3">
    <source>
        <dbReference type="Google" id="ProtNLM"/>
    </source>
</evidence>
<dbReference type="OrthoDB" id="3437960at2759"/>
<reference evidence="1 2" key="1">
    <citation type="submission" date="2014-06" db="EMBL/GenBank/DDBJ databases">
        <authorList>
            <person name="Swart Estienne"/>
        </authorList>
    </citation>
    <scope>NUCLEOTIDE SEQUENCE [LARGE SCALE GENOMIC DNA]</scope>
    <source>
        <strain evidence="1 2">130c</strain>
    </source>
</reference>
<accession>A0A078AJ22</accession>
<protein>
    <recommendedName>
        <fullName evidence="3">C2H2-type domain-containing protein</fullName>
    </recommendedName>
</protein>